<dbReference type="EMBL" id="JAQQLI010000027">
    <property type="protein sequence ID" value="MDC7787436.1"/>
    <property type="molecule type" value="Genomic_DNA"/>
</dbReference>
<reference evidence="4" key="2">
    <citation type="submission" date="2023-02" db="EMBL/GenBank/DDBJ databases">
        <authorList>
            <person name="Rayyan A."/>
            <person name="Meyer T."/>
            <person name="Kyndt J.A."/>
        </authorList>
    </citation>
    <scope>NUCLEOTIDE SEQUENCE</scope>
    <source>
        <strain evidence="4">DSM 9987</strain>
    </source>
</reference>
<dbReference type="SUPFAM" id="SSF51735">
    <property type="entry name" value="NAD(P)-binding Rossmann-fold domains"/>
    <property type="match status" value="1"/>
</dbReference>
<dbReference type="PANTHER" id="PTHR43477">
    <property type="entry name" value="DIHYDROANTICAPSIN 7-DEHYDROGENASE"/>
    <property type="match status" value="1"/>
</dbReference>
<dbReference type="InterPro" id="IPR036291">
    <property type="entry name" value="NAD(P)-bd_dom_sf"/>
</dbReference>
<evidence type="ECO:0000256" key="3">
    <source>
        <dbReference type="ARBA" id="ARBA00023027"/>
    </source>
</evidence>
<dbReference type="RefSeq" id="WP_272778276.1">
    <property type="nucleotide sequence ID" value="NZ_JAQQLI010000027.1"/>
</dbReference>
<dbReference type="NCBIfam" id="NF004779">
    <property type="entry name" value="PRK06125.1"/>
    <property type="match status" value="1"/>
</dbReference>
<accession>A0ABT5JCU9</accession>
<gene>
    <name evidence="4" type="ORF">PQJ73_17235</name>
</gene>
<dbReference type="PRINTS" id="PR00081">
    <property type="entry name" value="GDHRDH"/>
</dbReference>
<comment type="caution">
    <text evidence="4">The sequence shown here is derived from an EMBL/GenBank/DDBJ whole genome shotgun (WGS) entry which is preliminary data.</text>
</comment>
<dbReference type="PANTHER" id="PTHR43477:SF4">
    <property type="entry name" value="DEHYDROGENASE_REDUCTASE SDR FAMILY MEMBER 6"/>
    <property type="match status" value="1"/>
</dbReference>
<sequence length="255" mass="27121">MDLSLKGKSVLVTGASRGIGRAVAESFLREGARVVITGRDATQLAATANELSGLGPVETFAGDLAQGTERERLFAAHRDVDVLVNNAGAIPGGDLFGLALQQWIESWQLKVFGYAHLMQLHLEAMKARRDGVVVNIIGMAGQAPRFEYVCGSAGNAALIALTRAVGARSVDWNVRVFGINPSPTRTSRIDTIARRKAEDRFGDPDRWPEALGPLPFGRLAEPAEIADLAVMLASPRAAYLSGTVVDVDGGQAFRG</sequence>
<protein>
    <submittedName>
        <fullName evidence="4">Short-chain dehydrogenase/reductase</fullName>
    </submittedName>
</protein>
<reference evidence="4" key="1">
    <citation type="journal article" date="2023" name="Microbiol Resour">
        <title>Genome Sequences of Rhodoplanes serenus and Two Thermotolerant Strains, Rhodoplanes tepidamans and 'Rhodoplanes cryptolactis,' Further Refine the Genus.</title>
        <authorList>
            <person name="Rayyan A.A."/>
            <person name="Kyndt J.A."/>
        </authorList>
    </citation>
    <scope>NUCLEOTIDE SEQUENCE</scope>
    <source>
        <strain evidence="4">DSM 9987</strain>
    </source>
</reference>
<evidence type="ECO:0000256" key="1">
    <source>
        <dbReference type="ARBA" id="ARBA00006484"/>
    </source>
</evidence>
<dbReference type="Proteomes" id="UP001165652">
    <property type="component" value="Unassembled WGS sequence"/>
</dbReference>
<dbReference type="InterPro" id="IPR051122">
    <property type="entry name" value="SDR_DHRS6-like"/>
</dbReference>
<keyword evidence="3" id="KW-0520">NAD</keyword>
<organism evidence="4 5">
    <name type="scientific">Rhodoplanes tepidamans</name>
    <name type="common">Rhodoplanes cryptolactis</name>
    <dbReference type="NCBI Taxonomy" id="200616"/>
    <lineage>
        <taxon>Bacteria</taxon>
        <taxon>Pseudomonadati</taxon>
        <taxon>Pseudomonadota</taxon>
        <taxon>Alphaproteobacteria</taxon>
        <taxon>Hyphomicrobiales</taxon>
        <taxon>Nitrobacteraceae</taxon>
        <taxon>Rhodoplanes</taxon>
    </lineage>
</organism>
<keyword evidence="2" id="KW-0560">Oxidoreductase</keyword>
<evidence type="ECO:0000313" key="4">
    <source>
        <dbReference type="EMBL" id="MDC7787436.1"/>
    </source>
</evidence>
<dbReference type="InterPro" id="IPR002347">
    <property type="entry name" value="SDR_fam"/>
</dbReference>
<comment type="similarity">
    <text evidence="1">Belongs to the short-chain dehydrogenases/reductases (SDR) family.</text>
</comment>
<dbReference type="Pfam" id="PF00106">
    <property type="entry name" value="adh_short"/>
    <property type="match status" value="1"/>
</dbReference>
<evidence type="ECO:0000313" key="5">
    <source>
        <dbReference type="Proteomes" id="UP001165652"/>
    </source>
</evidence>
<name>A0ABT5JCU9_RHOTP</name>
<evidence type="ECO:0000256" key="2">
    <source>
        <dbReference type="ARBA" id="ARBA00023002"/>
    </source>
</evidence>
<dbReference type="Gene3D" id="3.40.50.720">
    <property type="entry name" value="NAD(P)-binding Rossmann-like Domain"/>
    <property type="match status" value="1"/>
</dbReference>
<keyword evidence="5" id="KW-1185">Reference proteome</keyword>
<proteinExistence type="inferred from homology"/>